<dbReference type="InterPro" id="IPR014729">
    <property type="entry name" value="Rossmann-like_a/b/a_fold"/>
</dbReference>
<dbReference type="InterPro" id="IPR006016">
    <property type="entry name" value="UspA"/>
</dbReference>
<dbReference type="EMBL" id="AP014545">
    <property type="protein sequence ID" value="BBB27567.1"/>
    <property type="molecule type" value="Genomic_DNA"/>
</dbReference>
<evidence type="ECO:0000256" key="1">
    <source>
        <dbReference type="ARBA" id="ARBA00008791"/>
    </source>
</evidence>
<dbReference type="Pfam" id="PF00582">
    <property type="entry name" value="Usp"/>
    <property type="match status" value="1"/>
</dbReference>
<dbReference type="OrthoDB" id="9792500at2"/>
<dbReference type="Gene3D" id="3.40.50.620">
    <property type="entry name" value="HUPs"/>
    <property type="match status" value="1"/>
</dbReference>
<keyword evidence="4" id="KW-1185">Reference proteome</keyword>
<dbReference type="PANTHER" id="PTHR46268">
    <property type="entry name" value="STRESS RESPONSE PROTEIN NHAX"/>
    <property type="match status" value="1"/>
</dbReference>
<evidence type="ECO:0000313" key="4">
    <source>
        <dbReference type="Proteomes" id="UP000595663"/>
    </source>
</evidence>
<sequence length="141" mass="15424">MYNKILVALDLQDTPGCEATLQSLNAYITPDMEVELLSVLPGIQMPLVASYLPENIMQEALDSMRAELTQLAAANLPKELEVSIWVTAGKAPKRIVARARDIDADLILIRAMKHGRMEKMMMGSVTAKVVQAADCSVLVAR</sequence>
<evidence type="ECO:0000313" key="3">
    <source>
        <dbReference type="EMBL" id="BBB27567.1"/>
    </source>
</evidence>
<dbReference type="RefSeq" id="WP_019623046.1">
    <property type="nucleotide sequence ID" value="NZ_AP014545.1"/>
</dbReference>
<organism evidence="3 4">
    <name type="scientific">Amphritea japonica ATCC BAA-1530</name>
    <dbReference type="NCBI Taxonomy" id="1278309"/>
    <lineage>
        <taxon>Bacteria</taxon>
        <taxon>Pseudomonadati</taxon>
        <taxon>Pseudomonadota</taxon>
        <taxon>Gammaproteobacteria</taxon>
        <taxon>Oceanospirillales</taxon>
        <taxon>Oceanospirillaceae</taxon>
        <taxon>Amphritea</taxon>
    </lineage>
</organism>
<evidence type="ECO:0000259" key="2">
    <source>
        <dbReference type="Pfam" id="PF00582"/>
    </source>
</evidence>
<gene>
    <name evidence="3" type="ORF">AMJAP_2982</name>
</gene>
<reference evidence="3 4" key="1">
    <citation type="journal article" date="2008" name="Int. J. Syst. Evol. Microbiol.">
        <title>Amphritea japonica sp. nov. and Amphritea balenae sp. nov., isolated from the sediment adjacent to sperm whale carcasses off Kagoshima, Japan.</title>
        <authorList>
            <person name="Miyazaki M."/>
            <person name="Nogi Y."/>
            <person name="Fujiwara Y."/>
            <person name="Kawato M."/>
            <person name="Nagahama T."/>
            <person name="Kubokawa K."/>
            <person name="Horikoshi K."/>
        </authorList>
    </citation>
    <scope>NUCLEOTIDE SEQUENCE [LARGE SCALE GENOMIC DNA]</scope>
    <source>
        <strain evidence="3 4">ATCC BAA-1530</strain>
    </source>
</reference>
<comment type="similarity">
    <text evidence="1">Belongs to the universal stress protein A family.</text>
</comment>
<dbReference type="KEGG" id="ajp:AMJAP_2982"/>
<proteinExistence type="inferred from homology"/>
<dbReference type="CDD" id="cd00293">
    <property type="entry name" value="USP-like"/>
    <property type="match status" value="1"/>
</dbReference>
<dbReference type="SUPFAM" id="SSF52402">
    <property type="entry name" value="Adenine nucleotide alpha hydrolases-like"/>
    <property type="match status" value="1"/>
</dbReference>
<dbReference type="PRINTS" id="PR01438">
    <property type="entry name" value="UNVRSLSTRESS"/>
</dbReference>
<dbReference type="AlphaFoldDB" id="A0A7R6PJD6"/>
<dbReference type="Proteomes" id="UP000595663">
    <property type="component" value="Chromosome"/>
</dbReference>
<name>A0A7R6PJD6_9GAMM</name>
<protein>
    <submittedName>
        <fullName evidence="3">Universal stress protein F</fullName>
    </submittedName>
</protein>
<feature type="domain" description="UspA" evidence="2">
    <location>
        <begin position="1"/>
        <end position="141"/>
    </location>
</feature>
<accession>A0A7R6PJD6</accession>
<dbReference type="InterPro" id="IPR006015">
    <property type="entry name" value="Universal_stress_UspA"/>
</dbReference>
<dbReference type="PANTHER" id="PTHR46268:SF6">
    <property type="entry name" value="UNIVERSAL STRESS PROTEIN UP12"/>
    <property type="match status" value="1"/>
</dbReference>